<sequence>MTVNDTNPALLEPLEFARLVKRTPAGELRRLMHGDQRTAVLDELFARMPNVFRADRAGSLDAVIHWRIGDRPDGGVDTYQLVIANGRCELSPRPEAEPALTLSLGAVEFLQLITGNAHPVLLVMRGKLKTTGDLGVTAKFPTLFDIPRP</sequence>
<evidence type="ECO:0000313" key="3">
    <source>
        <dbReference type="Proteomes" id="UP000245683"/>
    </source>
</evidence>
<comment type="caution">
    <text evidence="2">The sequence shown here is derived from an EMBL/GenBank/DDBJ whole genome shotgun (WGS) entry which is preliminary data.</text>
</comment>
<dbReference type="OrthoDB" id="5243187at2"/>
<dbReference type="InterPro" id="IPR036527">
    <property type="entry name" value="SCP2_sterol-bd_dom_sf"/>
</dbReference>
<name>A0A317K8V0_9ACTN</name>
<dbReference type="Pfam" id="PF02036">
    <property type="entry name" value="SCP2"/>
    <property type="match status" value="1"/>
</dbReference>
<proteinExistence type="predicted"/>
<evidence type="ECO:0000313" key="2">
    <source>
        <dbReference type="EMBL" id="PWU48351.1"/>
    </source>
</evidence>
<dbReference type="Gene3D" id="3.30.1050.10">
    <property type="entry name" value="SCP2 sterol-binding domain"/>
    <property type="match status" value="1"/>
</dbReference>
<evidence type="ECO:0000259" key="1">
    <source>
        <dbReference type="Pfam" id="PF02036"/>
    </source>
</evidence>
<dbReference type="RefSeq" id="WP_109944765.1">
    <property type="nucleotide sequence ID" value="NZ_QGSV01000162.1"/>
</dbReference>
<organism evidence="2 3">
    <name type="scientific">Micromonospora globispora</name>
    <dbReference type="NCBI Taxonomy" id="1450148"/>
    <lineage>
        <taxon>Bacteria</taxon>
        <taxon>Bacillati</taxon>
        <taxon>Actinomycetota</taxon>
        <taxon>Actinomycetes</taxon>
        <taxon>Micromonosporales</taxon>
        <taxon>Micromonosporaceae</taxon>
        <taxon>Micromonospora</taxon>
    </lineage>
</organism>
<dbReference type="InterPro" id="IPR003033">
    <property type="entry name" value="SCP2_sterol-bd_dom"/>
</dbReference>
<dbReference type="SUPFAM" id="SSF55718">
    <property type="entry name" value="SCP-like"/>
    <property type="match status" value="1"/>
</dbReference>
<keyword evidence="3" id="KW-1185">Reference proteome</keyword>
<dbReference type="AlphaFoldDB" id="A0A317K8V0"/>
<reference evidence="3" key="1">
    <citation type="submission" date="2018-05" db="EMBL/GenBank/DDBJ databases">
        <title>Micromonospora globispora sp. nov. and Micromonospora rugosa sp. nov., isolated from marine sediment.</title>
        <authorList>
            <person name="Carro L."/>
            <person name="Aysel V."/>
            <person name="Cetin D."/>
            <person name="Igual J.M."/>
            <person name="Klenk H.-P."/>
            <person name="Trujillo M.E."/>
            <person name="Sahin N."/>
        </authorList>
    </citation>
    <scope>NUCLEOTIDE SEQUENCE [LARGE SCALE GENOMIC DNA]</scope>
    <source>
        <strain evidence="3">S2904</strain>
    </source>
</reference>
<dbReference type="Proteomes" id="UP000245683">
    <property type="component" value="Unassembled WGS sequence"/>
</dbReference>
<dbReference type="EMBL" id="QGSV01000162">
    <property type="protein sequence ID" value="PWU48351.1"/>
    <property type="molecule type" value="Genomic_DNA"/>
</dbReference>
<gene>
    <name evidence="2" type="ORF">DLJ46_12110</name>
</gene>
<protein>
    <submittedName>
        <fullName evidence="2">Acyl-CoA synthase</fullName>
    </submittedName>
</protein>
<feature type="domain" description="SCP2" evidence="1">
    <location>
        <begin position="53"/>
        <end position="145"/>
    </location>
</feature>
<accession>A0A317K8V0</accession>